<dbReference type="GO" id="GO:1901135">
    <property type="term" value="P:carbohydrate derivative metabolic process"/>
    <property type="evidence" value="ECO:0007669"/>
    <property type="project" value="InterPro"/>
</dbReference>
<keyword evidence="7" id="KW-1185">Reference proteome</keyword>
<evidence type="ECO:0000259" key="4">
    <source>
        <dbReference type="PROSITE" id="PS51071"/>
    </source>
</evidence>
<protein>
    <submittedName>
        <fullName evidence="6">Glycine-cleavage T protein with oxidoreductase activity (FAD-dependent)</fullName>
    </submittedName>
</protein>
<dbReference type="InterPro" id="IPR036388">
    <property type="entry name" value="WH-like_DNA-bd_sf"/>
</dbReference>
<dbReference type="GO" id="GO:0003677">
    <property type="term" value="F:DNA binding"/>
    <property type="evidence" value="ECO:0007669"/>
    <property type="project" value="UniProtKB-KW"/>
</dbReference>
<accession>F7ZHH6</accession>
<name>F7ZHH6_ROSLO</name>
<dbReference type="PROSITE" id="PS51464">
    <property type="entry name" value="SIS"/>
    <property type="match status" value="1"/>
</dbReference>
<dbReference type="InterPro" id="IPR047640">
    <property type="entry name" value="RpiR-like"/>
</dbReference>
<dbReference type="PROSITE" id="PS51071">
    <property type="entry name" value="HTH_RPIR"/>
    <property type="match status" value="1"/>
</dbReference>
<dbReference type="PANTHER" id="PTHR30514:SF18">
    <property type="entry name" value="RPIR-FAMILY TRANSCRIPTIONAL REGULATOR"/>
    <property type="match status" value="1"/>
</dbReference>
<dbReference type="InterPro" id="IPR046348">
    <property type="entry name" value="SIS_dom_sf"/>
</dbReference>
<dbReference type="HOGENOM" id="CLU_055769_1_3_5"/>
<dbReference type="AlphaFoldDB" id="F7ZHH6"/>
<reference evidence="6 7" key="1">
    <citation type="journal article" date="2011" name="BMC Genomics">
        <title>Comparative genome analysis and genome-guided physiological analysis of Roseobacter litoralis.</title>
        <authorList>
            <person name="Kalhoefer D."/>
            <person name="Thole S."/>
            <person name="Voget S."/>
            <person name="Lehmann R."/>
            <person name="Liesegang H."/>
            <person name="Wollher A."/>
            <person name="Daniel R."/>
            <person name="Simon M."/>
            <person name="Brinkhoff T."/>
        </authorList>
    </citation>
    <scope>NUCLEOTIDE SEQUENCE [LARGE SCALE GENOMIC DNA]</scope>
    <source>
        <strain evidence="7">ATCC 49566 / DSM 6996 / JCM 21268 / NBRC 15278 / OCh 149</strain>
    </source>
</reference>
<dbReference type="GO" id="GO:0097367">
    <property type="term" value="F:carbohydrate derivative binding"/>
    <property type="evidence" value="ECO:0007669"/>
    <property type="project" value="InterPro"/>
</dbReference>
<dbReference type="Pfam" id="PF01418">
    <property type="entry name" value="HTH_6"/>
    <property type="match status" value="1"/>
</dbReference>
<dbReference type="Proteomes" id="UP000001353">
    <property type="component" value="Chromosome"/>
</dbReference>
<evidence type="ECO:0000256" key="2">
    <source>
        <dbReference type="ARBA" id="ARBA00023125"/>
    </source>
</evidence>
<dbReference type="InterPro" id="IPR035472">
    <property type="entry name" value="RpiR-like_SIS"/>
</dbReference>
<dbReference type="STRING" id="391595.RLO149_c003570"/>
<dbReference type="PANTHER" id="PTHR30514">
    <property type="entry name" value="GLUCOKINASE"/>
    <property type="match status" value="1"/>
</dbReference>
<feature type="domain" description="SIS" evidence="5">
    <location>
        <begin position="127"/>
        <end position="264"/>
    </location>
</feature>
<keyword evidence="2" id="KW-0238">DNA-binding</keyword>
<dbReference type="eggNOG" id="COG1737">
    <property type="taxonomic scope" value="Bacteria"/>
</dbReference>
<evidence type="ECO:0000313" key="7">
    <source>
        <dbReference type="Proteomes" id="UP000001353"/>
    </source>
</evidence>
<feature type="domain" description="HTH rpiR-type" evidence="4">
    <location>
        <begin position="1"/>
        <end position="77"/>
    </location>
</feature>
<dbReference type="Gene3D" id="3.40.50.10490">
    <property type="entry name" value="Glucose-6-phosphate isomerase like protein, domain 1"/>
    <property type="match status" value="1"/>
</dbReference>
<evidence type="ECO:0000256" key="3">
    <source>
        <dbReference type="ARBA" id="ARBA00023163"/>
    </source>
</evidence>
<dbReference type="KEGG" id="rli:RLO149_c003570"/>
<evidence type="ECO:0000313" key="6">
    <source>
        <dbReference type="EMBL" id="AEI92387.1"/>
    </source>
</evidence>
<keyword evidence="1" id="KW-0805">Transcription regulation</keyword>
<dbReference type="CDD" id="cd05013">
    <property type="entry name" value="SIS_RpiR"/>
    <property type="match status" value="1"/>
</dbReference>
<dbReference type="GO" id="GO:0003700">
    <property type="term" value="F:DNA-binding transcription factor activity"/>
    <property type="evidence" value="ECO:0007669"/>
    <property type="project" value="InterPro"/>
</dbReference>
<evidence type="ECO:0000259" key="5">
    <source>
        <dbReference type="PROSITE" id="PS51464"/>
    </source>
</evidence>
<proteinExistence type="predicted"/>
<dbReference type="OrthoDB" id="9814676at2"/>
<dbReference type="InterPro" id="IPR009057">
    <property type="entry name" value="Homeodomain-like_sf"/>
</dbReference>
<dbReference type="RefSeq" id="WP_013960330.1">
    <property type="nucleotide sequence ID" value="NC_015730.1"/>
</dbReference>
<evidence type="ECO:0000256" key="1">
    <source>
        <dbReference type="ARBA" id="ARBA00023015"/>
    </source>
</evidence>
<sequence length="286" mass="31085">MTVQDRISGSYADLSDKLRVAAKFVSENPAEIATRSLRSVAQSSGVSPATFSRLARALGYRDYEQLREEGRLVVERQMSPFSERAAKLRAQAGKEQGRALLEHQSAACIANVEKLVASVNRDALERAVRQIDEAKTVLLVGSMGSAGVIDYLGYMGQWFKQNWKVAGRNGIELSATLSRINEGDVVVGLVKAPYARRTVAALKAAQDRGAKTVVISDSPTSPALQFANHSFIVATQSPQFFSSYAATLVLLETIISMLIARAGPDAEEQIRAAEQTIERLGENWTP</sequence>
<keyword evidence="3" id="KW-0804">Transcription</keyword>
<dbReference type="EMBL" id="CP002623">
    <property type="protein sequence ID" value="AEI92387.1"/>
    <property type="molecule type" value="Genomic_DNA"/>
</dbReference>
<dbReference type="SUPFAM" id="SSF46689">
    <property type="entry name" value="Homeodomain-like"/>
    <property type="match status" value="1"/>
</dbReference>
<gene>
    <name evidence="6" type="ordered locus">RLO149_c003570</name>
</gene>
<dbReference type="SUPFAM" id="SSF53697">
    <property type="entry name" value="SIS domain"/>
    <property type="match status" value="1"/>
</dbReference>
<dbReference type="Gene3D" id="1.10.10.10">
    <property type="entry name" value="Winged helix-like DNA-binding domain superfamily/Winged helix DNA-binding domain"/>
    <property type="match status" value="1"/>
</dbReference>
<dbReference type="InterPro" id="IPR000281">
    <property type="entry name" value="HTH_RpiR"/>
</dbReference>
<dbReference type="Pfam" id="PF01380">
    <property type="entry name" value="SIS"/>
    <property type="match status" value="1"/>
</dbReference>
<organism evidence="6 7">
    <name type="scientific">Roseobacter litoralis (strain ATCC 49566 / DSM 6996 / JCM 21268 / NBRC 15278 / OCh 149)</name>
    <dbReference type="NCBI Taxonomy" id="391595"/>
    <lineage>
        <taxon>Bacteria</taxon>
        <taxon>Pseudomonadati</taxon>
        <taxon>Pseudomonadota</taxon>
        <taxon>Alphaproteobacteria</taxon>
        <taxon>Rhodobacterales</taxon>
        <taxon>Roseobacteraceae</taxon>
        <taxon>Roseobacter</taxon>
    </lineage>
</organism>
<dbReference type="InterPro" id="IPR001347">
    <property type="entry name" value="SIS_dom"/>
</dbReference>